<dbReference type="InterPro" id="IPR029757">
    <property type="entry name" value="RpoE"/>
</dbReference>
<dbReference type="Proteomes" id="UP001182042">
    <property type="component" value="Unassembled WGS sequence"/>
</dbReference>
<sequence length="180" mass="21198">MSLKEYSQEQLKHMSLVELAYEIFRDSKTPITFSELIDEMVRLQGIQKSDLDDRLAQFYTDLNIDGRFISLGDQRWGLRSWYPVDQIEEEVQPAVKTKAKKKKTKAAVVEEDFDEIEEEEEIEELEEDLDLVEDDDDLDLDDDEEIDEDIEDFDEDDDDEDDDGLTEIDEDDLDDNKEEK</sequence>
<keyword evidence="4 6" id="KW-0548">Nucleotidyltransferase</keyword>
<comment type="function">
    <text evidence="6">Participates in both the initiation and recycling phases of transcription. In the presence of the delta subunit, RNAP displays an increased specificity of transcription, a decreased affinity for nucleic acids, and an increased efficiency of RNA synthesis because of enhanced recycling.</text>
</comment>
<evidence type="ECO:0000256" key="2">
    <source>
        <dbReference type="ARBA" id="ARBA00022478"/>
    </source>
</evidence>
<evidence type="ECO:0000256" key="3">
    <source>
        <dbReference type="ARBA" id="ARBA00022679"/>
    </source>
</evidence>
<dbReference type="NCBIfam" id="TIGR04567">
    <property type="entry name" value="RNAP_delt_lowGC"/>
    <property type="match status" value="1"/>
</dbReference>
<comment type="similarity">
    <text evidence="1 6">Belongs to the RpoE family.</text>
</comment>
<dbReference type="EMBL" id="VKQA01000003">
    <property type="protein sequence ID" value="MDR4251219.1"/>
    <property type="molecule type" value="Genomic_DNA"/>
</dbReference>
<dbReference type="Gene3D" id="1.10.10.1250">
    <property type="entry name" value="RNA polymerase, subunit delta, N-terminal domain"/>
    <property type="match status" value="1"/>
</dbReference>
<dbReference type="GO" id="GO:0006351">
    <property type="term" value="P:DNA-templated transcription"/>
    <property type="evidence" value="ECO:0007669"/>
    <property type="project" value="InterPro"/>
</dbReference>
<comment type="subunit">
    <text evidence="6">RNAP is composed of a core of 2 alpha, a beta and a beta' subunits. The core is associated with a delta subunit and one of several sigma factors.</text>
</comment>
<dbReference type="GO" id="GO:0003899">
    <property type="term" value="F:DNA-directed RNA polymerase activity"/>
    <property type="evidence" value="ECO:0007669"/>
    <property type="project" value="UniProtKB-UniRule"/>
</dbReference>
<dbReference type="RefSeq" id="WP_034660308.1">
    <property type="nucleotide sequence ID" value="NZ_CBDFOM010000002.1"/>
</dbReference>
<dbReference type="GO" id="GO:0006355">
    <property type="term" value="P:regulation of DNA-templated transcription"/>
    <property type="evidence" value="ECO:0007669"/>
    <property type="project" value="UniProtKB-UniRule"/>
</dbReference>
<evidence type="ECO:0000313" key="10">
    <source>
        <dbReference type="Proteomes" id="UP001182042"/>
    </source>
</evidence>
<keyword evidence="3 6" id="KW-0808">Transferase</keyword>
<dbReference type="Pfam" id="PF05066">
    <property type="entry name" value="HARE-HTH"/>
    <property type="match status" value="1"/>
</dbReference>
<protein>
    <recommendedName>
        <fullName evidence="6">Probable DNA-directed RNA polymerase subunit delta</fullName>
    </recommendedName>
    <alternativeName>
        <fullName evidence="6">RNAP delta factor</fullName>
    </alternativeName>
</protein>
<evidence type="ECO:0000256" key="1">
    <source>
        <dbReference type="ARBA" id="ARBA00009828"/>
    </source>
</evidence>
<organism evidence="9 10">
    <name type="scientific">Bacillus pumilus</name>
    <name type="common">Bacillus mesentericus</name>
    <dbReference type="NCBI Taxonomy" id="1408"/>
    <lineage>
        <taxon>Bacteria</taxon>
        <taxon>Bacillati</taxon>
        <taxon>Bacillota</taxon>
        <taxon>Bacilli</taxon>
        <taxon>Bacillales</taxon>
        <taxon>Bacillaceae</taxon>
        <taxon>Bacillus</taxon>
    </lineage>
</organism>
<name>A0AAE3WKX9_BACPU</name>
<evidence type="ECO:0000259" key="8">
    <source>
        <dbReference type="PROSITE" id="PS51913"/>
    </source>
</evidence>
<evidence type="ECO:0000256" key="6">
    <source>
        <dbReference type="HAMAP-Rule" id="MF_00357"/>
    </source>
</evidence>
<evidence type="ECO:0000256" key="5">
    <source>
        <dbReference type="ARBA" id="ARBA00023163"/>
    </source>
</evidence>
<evidence type="ECO:0000313" key="9">
    <source>
        <dbReference type="EMBL" id="MDR4251219.1"/>
    </source>
</evidence>
<dbReference type="InterPro" id="IPR007759">
    <property type="entry name" value="Asxl_HARE-HTH"/>
</dbReference>
<evidence type="ECO:0000256" key="7">
    <source>
        <dbReference type="SAM" id="MobiDB-lite"/>
    </source>
</evidence>
<dbReference type="GO" id="GO:0000428">
    <property type="term" value="C:DNA-directed RNA polymerase complex"/>
    <property type="evidence" value="ECO:0007669"/>
    <property type="project" value="UniProtKB-KW"/>
</dbReference>
<proteinExistence type="inferred from homology"/>
<evidence type="ECO:0000256" key="4">
    <source>
        <dbReference type="ARBA" id="ARBA00022695"/>
    </source>
</evidence>
<dbReference type="AlphaFoldDB" id="A0AAE3WKX9"/>
<accession>A0AAE3WKX9</accession>
<feature type="domain" description="HTH HARE-type" evidence="8">
    <location>
        <begin position="14"/>
        <end position="81"/>
    </location>
</feature>
<gene>
    <name evidence="6" type="primary">rpoE</name>
    <name evidence="9" type="ORF">FO508_12810</name>
</gene>
<keyword evidence="2 6" id="KW-0240">DNA-directed RNA polymerase</keyword>
<feature type="region of interest" description="Disordered" evidence="7">
    <location>
        <begin position="109"/>
        <end position="180"/>
    </location>
</feature>
<reference evidence="9" key="1">
    <citation type="submission" date="2019-07" db="EMBL/GenBank/DDBJ databases">
        <title>Phylogenomic Reclassification of ATCC Bacillus Strains and Various Taxa within the Genus Bacillus.</title>
        <authorList>
            <person name="Riojas M.A."/>
            <person name="Frank A.M."/>
            <person name="Fenn S.L."/>
            <person name="King S."/>
            <person name="Brower S."/>
            <person name="Hazbon M.H."/>
        </authorList>
    </citation>
    <scope>NUCLEOTIDE SEQUENCE</scope>
    <source>
        <strain evidence="9">ATCC 27142</strain>
    </source>
</reference>
<dbReference type="HAMAP" id="MF_00357">
    <property type="entry name" value="RNApol_bact_RpoE"/>
    <property type="match status" value="1"/>
</dbReference>
<comment type="caution">
    <text evidence="9">The sequence shown here is derived from an EMBL/GenBank/DDBJ whole genome shotgun (WGS) entry which is preliminary data.</text>
</comment>
<dbReference type="InterPro" id="IPR038087">
    <property type="entry name" value="RNAP_delta_N_dom_sf"/>
</dbReference>
<dbReference type="PROSITE" id="PS51913">
    <property type="entry name" value="HTH_HARE"/>
    <property type="match status" value="1"/>
</dbReference>
<keyword evidence="5 6" id="KW-0804">Transcription</keyword>